<gene>
    <name evidence="2" type="ORF">C1645_829363</name>
</gene>
<dbReference type="STRING" id="658196.A0A397SQU0"/>
<dbReference type="InterPro" id="IPR006597">
    <property type="entry name" value="Sel1-like"/>
</dbReference>
<accession>A0A397SQU0</accession>
<evidence type="ECO:0000313" key="3">
    <source>
        <dbReference type="Proteomes" id="UP000265703"/>
    </source>
</evidence>
<evidence type="ECO:0000313" key="2">
    <source>
        <dbReference type="EMBL" id="RIA86395.1"/>
    </source>
</evidence>
<dbReference type="AlphaFoldDB" id="A0A397SQU0"/>
<dbReference type="PANTHER" id="PTHR11102:SF160">
    <property type="entry name" value="ERAD-ASSOCIATED E3 UBIQUITIN-PROTEIN LIGASE COMPONENT HRD3"/>
    <property type="match status" value="1"/>
</dbReference>
<organism evidence="2 3">
    <name type="scientific">Glomus cerebriforme</name>
    <dbReference type="NCBI Taxonomy" id="658196"/>
    <lineage>
        <taxon>Eukaryota</taxon>
        <taxon>Fungi</taxon>
        <taxon>Fungi incertae sedis</taxon>
        <taxon>Mucoromycota</taxon>
        <taxon>Glomeromycotina</taxon>
        <taxon>Glomeromycetes</taxon>
        <taxon>Glomerales</taxon>
        <taxon>Glomeraceae</taxon>
        <taxon>Glomus</taxon>
    </lineage>
</organism>
<comment type="similarity">
    <text evidence="1">Belongs to the sel-1 family.</text>
</comment>
<dbReference type="PANTHER" id="PTHR11102">
    <property type="entry name" value="SEL-1-LIKE PROTEIN"/>
    <property type="match status" value="1"/>
</dbReference>
<protein>
    <recommendedName>
        <fullName evidence="4">Sel1 repeat protein</fullName>
    </recommendedName>
</protein>
<dbReference type="SMART" id="SM00671">
    <property type="entry name" value="SEL1"/>
    <property type="match status" value="2"/>
</dbReference>
<proteinExistence type="inferred from homology"/>
<reference evidence="2 3" key="1">
    <citation type="submission" date="2018-06" db="EMBL/GenBank/DDBJ databases">
        <title>Comparative genomics reveals the genomic features of Rhizophagus irregularis, R. cerebriforme, R. diaphanum and Gigaspora rosea, and their symbiotic lifestyle signature.</title>
        <authorList>
            <person name="Morin E."/>
            <person name="San Clemente H."/>
            <person name="Chen E.C.H."/>
            <person name="De La Providencia I."/>
            <person name="Hainaut M."/>
            <person name="Kuo A."/>
            <person name="Kohler A."/>
            <person name="Murat C."/>
            <person name="Tang N."/>
            <person name="Roy S."/>
            <person name="Loubradou J."/>
            <person name="Henrissat B."/>
            <person name="Grigoriev I.V."/>
            <person name="Corradi N."/>
            <person name="Roux C."/>
            <person name="Martin F.M."/>
        </authorList>
    </citation>
    <scope>NUCLEOTIDE SEQUENCE [LARGE SCALE GENOMIC DNA]</scope>
    <source>
        <strain evidence="2 3">DAOM 227022</strain>
    </source>
</reference>
<sequence length="95" mass="10996">MRIQNAVPNREEKSFELIKELAKKEYLNAQFQLGYYYDEGIGTEVNKSELYKIAAEKGDNDAKYNLGKCYKLGKGVDKNEKNPFELIKNLVEKNI</sequence>
<dbReference type="Pfam" id="PF08238">
    <property type="entry name" value="Sel1"/>
    <property type="match status" value="2"/>
</dbReference>
<dbReference type="SUPFAM" id="SSF81901">
    <property type="entry name" value="HCP-like"/>
    <property type="match status" value="1"/>
</dbReference>
<dbReference type="Gene3D" id="1.25.40.10">
    <property type="entry name" value="Tetratricopeptide repeat domain"/>
    <property type="match status" value="1"/>
</dbReference>
<keyword evidence="3" id="KW-1185">Reference proteome</keyword>
<dbReference type="EMBL" id="QKYT01000366">
    <property type="protein sequence ID" value="RIA86395.1"/>
    <property type="molecule type" value="Genomic_DNA"/>
</dbReference>
<dbReference type="InterPro" id="IPR050767">
    <property type="entry name" value="Sel1_AlgK"/>
</dbReference>
<evidence type="ECO:0000256" key="1">
    <source>
        <dbReference type="ARBA" id="ARBA00038101"/>
    </source>
</evidence>
<dbReference type="InterPro" id="IPR011990">
    <property type="entry name" value="TPR-like_helical_dom_sf"/>
</dbReference>
<name>A0A397SQU0_9GLOM</name>
<evidence type="ECO:0008006" key="4">
    <source>
        <dbReference type="Google" id="ProtNLM"/>
    </source>
</evidence>
<dbReference type="Proteomes" id="UP000265703">
    <property type="component" value="Unassembled WGS sequence"/>
</dbReference>
<comment type="caution">
    <text evidence="2">The sequence shown here is derived from an EMBL/GenBank/DDBJ whole genome shotgun (WGS) entry which is preliminary data.</text>
</comment>